<feature type="region of interest" description="Disordered" evidence="1">
    <location>
        <begin position="73"/>
        <end position="131"/>
    </location>
</feature>
<feature type="compositionally biased region" description="Acidic residues" evidence="1">
    <location>
        <begin position="89"/>
        <end position="101"/>
    </location>
</feature>
<feature type="compositionally biased region" description="Basic and acidic residues" evidence="1">
    <location>
        <begin position="74"/>
        <end position="88"/>
    </location>
</feature>
<name>A0A3E2HB23_SCYLI</name>
<sequence length="131" mass="14646">MFRYLQKLEFSQSNPAFDGWAQSWVQKGVQRSRLRIDCSRLQGLSRRVLAFSEEGGGRTRSGIARFERAIAGPGDKERDVGRTARFCDENPDEEGRNEDDLSVVKSRGMTADGEEGREGKGEGEGEGEEEE</sequence>
<dbReference type="Proteomes" id="UP000258309">
    <property type="component" value="Unassembled WGS sequence"/>
</dbReference>
<keyword evidence="3" id="KW-1185">Reference proteome</keyword>
<accession>A0A3E2HB23</accession>
<proteinExistence type="predicted"/>
<evidence type="ECO:0000256" key="1">
    <source>
        <dbReference type="SAM" id="MobiDB-lite"/>
    </source>
</evidence>
<gene>
    <name evidence="2" type="ORF">B7463_g5751</name>
</gene>
<comment type="caution">
    <text evidence="2">The sequence shown here is derived from an EMBL/GenBank/DDBJ whole genome shotgun (WGS) entry which is preliminary data.</text>
</comment>
<feature type="compositionally biased region" description="Basic and acidic residues" evidence="1">
    <location>
        <begin position="114"/>
        <end position="123"/>
    </location>
</feature>
<feature type="non-terminal residue" evidence="2">
    <location>
        <position position="1"/>
    </location>
</feature>
<protein>
    <submittedName>
        <fullName evidence="2">Uncharacterized protein</fullName>
    </submittedName>
</protein>
<evidence type="ECO:0000313" key="2">
    <source>
        <dbReference type="EMBL" id="RFU30614.1"/>
    </source>
</evidence>
<feature type="non-terminal residue" evidence="2">
    <location>
        <position position="131"/>
    </location>
</feature>
<evidence type="ECO:0000313" key="3">
    <source>
        <dbReference type="Proteomes" id="UP000258309"/>
    </source>
</evidence>
<dbReference type="AlphaFoldDB" id="A0A3E2HB23"/>
<dbReference type="EMBL" id="NCSJ02000096">
    <property type="protein sequence ID" value="RFU30614.1"/>
    <property type="molecule type" value="Genomic_DNA"/>
</dbReference>
<organism evidence="2 3">
    <name type="scientific">Scytalidium lignicola</name>
    <name type="common">Hyphomycete</name>
    <dbReference type="NCBI Taxonomy" id="5539"/>
    <lineage>
        <taxon>Eukaryota</taxon>
        <taxon>Fungi</taxon>
        <taxon>Dikarya</taxon>
        <taxon>Ascomycota</taxon>
        <taxon>Pezizomycotina</taxon>
        <taxon>Leotiomycetes</taxon>
        <taxon>Leotiomycetes incertae sedis</taxon>
        <taxon>Scytalidium</taxon>
    </lineage>
</organism>
<reference evidence="2 3" key="1">
    <citation type="submission" date="2018-05" db="EMBL/GenBank/DDBJ databases">
        <title>Draft genome sequence of Scytalidium lignicola DSM 105466, a ubiquitous saprotrophic fungus.</title>
        <authorList>
            <person name="Buettner E."/>
            <person name="Gebauer A.M."/>
            <person name="Hofrichter M."/>
            <person name="Liers C."/>
            <person name="Kellner H."/>
        </authorList>
    </citation>
    <scope>NUCLEOTIDE SEQUENCE [LARGE SCALE GENOMIC DNA]</scope>
    <source>
        <strain evidence="2 3">DSM 105466</strain>
    </source>
</reference>